<gene>
    <name evidence="1" type="ordered locus">VIT_08s0040g01720</name>
</gene>
<name>D7TQM7_VITVI</name>
<proteinExistence type="predicted"/>
<dbReference type="AlphaFoldDB" id="D7TQM7"/>
<sequence length="103" mass="11085">MVFHKRTFKKAKSLSQGRKIHVESYTPSPLTCHNSPTTFSSSLSPSLSLLSSSFSVSCAHLIIKDSEYRYGGLGRSEDGVRSGNITSCNTGILDHGHCLLPAG</sequence>
<evidence type="ECO:0000313" key="2">
    <source>
        <dbReference type="Proteomes" id="UP000009183"/>
    </source>
</evidence>
<accession>D7TQM7</accession>
<organism evidence="1 2">
    <name type="scientific">Vitis vinifera</name>
    <name type="common">Grape</name>
    <dbReference type="NCBI Taxonomy" id="29760"/>
    <lineage>
        <taxon>Eukaryota</taxon>
        <taxon>Viridiplantae</taxon>
        <taxon>Streptophyta</taxon>
        <taxon>Embryophyta</taxon>
        <taxon>Tracheophyta</taxon>
        <taxon>Spermatophyta</taxon>
        <taxon>Magnoliopsida</taxon>
        <taxon>eudicotyledons</taxon>
        <taxon>Gunneridae</taxon>
        <taxon>Pentapetalae</taxon>
        <taxon>rosids</taxon>
        <taxon>Vitales</taxon>
        <taxon>Vitaceae</taxon>
        <taxon>Viteae</taxon>
        <taxon>Vitis</taxon>
    </lineage>
</organism>
<reference evidence="2" key="1">
    <citation type="journal article" date="2007" name="Nature">
        <title>The grapevine genome sequence suggests ancestral hexaploidization in major angiosperm phyla.</title>
        <authorList>
            <consortium name="The French-Italian Public Consortium for Grapevine Genome Characterization."/>
            <person name="Jaillon O."/>
            <person name="Aury J.-M."/>
            <person name="Noel B."/>
            <person name="Policriti A."/>
            <person name="Clepet C."/>
            <person name="Casagrande A."/>
            <person name="Choisne N."/>
            <person name="Aubourg S."/>
            <person name="Vitulo N."/>
            <person name="Jubin C."/>
            <person name="Vezzi A."/>
            <person name="Legeai F."/>
            <person name="Hugueney P."/>
            <person name="Dasilva C."/>
            <person name="Horner D."/>
            <person name="Mica E."/>
            <person name="Jublot D."/>
            <person name="Poulain J."/>
            <person name="Bruyere C."/>
            <person name="Billault A."/>
            <person name="Segurens B."/>
            <person name="Gouyvenoux M."/>
            <person name="Ugarte E."/>
            <person name="Cattonaro F."/>
            <person name="Anthouard V."/>
            <person name="Vico V."/>
            <person name="Del Fabbro C."/>
            <person name="Alaux M."/>
            <person name="Di Gaspero G."/>
            <person name="Dumas V."/>
            <person name="Felice N."/>
            <person name="Paillard S."/>
            <person name="Juman I."/>
            <person name="Moroldo M."/>
            <person name="Scalabrin S."/>
            <person name="Canaguier A."/>
            <person name="Le Clainche I."/>
            <person name="Malacrida G."/>
            <person name="Durand E."/>
            <person name="Pesole G."/>
            <person name="Laucou V."/>
            <person name="Chatelet P."/>
            <person name="Merdinoglu D."/>
            <person name="Delledonne M."/>
            <person name="Pezzotti M."/>
            <person name="Lecharny A."/>
            <person name="Scarpelli C."/>
            <person name="Artiguenave F."/>
            <person name="Pe M.E."/>
            <person name="Valle G."/>
            <person name="Morgante M."/>
            <person name="Caboche M."/>
            <person name="Adam-Blondon A.-F."/>
            <person name="Weissenbach J."/>
            <person name="Quetier F."/>
            <person name="Wincker P."/>
        </authorList>
    </citation>
    <scope>NUCLEOTIDE SEQUENCE [LARGE SCALE GENOMIC DNA]</scope>
    <source>
        <strain evidence="2">cv. Pinot noir / PN40024</strain>
    </source>
</reference>
<protein>
    <submittedName>
        <fullName evidence="1">Uncharacterized protein</fullName>
    </submittedName>
</protein>
<evidence type="ECO:0000313" key="1">
    <source>
        <dbReference type="EMBL" id="CBI32747.3"/>
    </source>
</evidence>
<keyword evidence="2" id="KW-1185">Reference proteome</keyword>
<dbReference type="EMBL" id="FN596008">
    <property type="protein sequence ID" value="CBI32747.3"/>
    <property type="molecule type" value="Genomic_DNA"/>
</dbReference>
<dbReference type="Proteomes" id="UP000009183">
    <property type="component" value="Chromosome 8"/>
</dbReference>
<dbReference type="InParanoid" id="D7TQM7"/>
<dbReference type="HOGENOM" id="CLU_2268758_0_0_1"/>
<dbReference type="PaxDb" id="29760-VIT_08s0040g01720.t01"/>